<dbReference type="Proteomes" id="UP000194137">
    <property type="component" value="Chromosome"/>
</dbReference>
<organism evidence="1 2">
    <name type="scientific">Pseudorhodoplanes sinuspersici</name>
    <dbReference type="NCBI Taxonomy" id="1235591"/>
    <lineage>
        <taxon>Bacteria</taxon>
        <taxon>Pseudomonadati</taxon>
        <taxon>Pseudomonadota</taxon>
        <taxon>Alphaproteobacteria</taxon>
        <taxon>Hyphomicrobiales</taxon>
        <taxon>Pseudorhodoplanes</taxon>
    </lineage>
</organism>
<reference evidence="1 2" key="1">
    <citation type="submission" date="2017-05" db="EMBL/GenBank/DDBJ databases">
        <title>Full genome sequence of Pseudorhodoplanes sinuspersici.</title>
        <authorList>
            <person name="Dastgheib S.M.M."/>
            <person name="Shavandi M."/>
            <person name="Tirandaz H."/>
        </authorList>
    </citation>
    <scope>NUCLEOTIDE SEQUENCE [LARGE SCALE GENOMIC DNA]</scope>
    <source>
        <strain evidence="1 2">RIPI110</strain>
    </source>
</reference>
<evidence type="ECO:0000313" key="2">
    <source>
        <dbReference type="Proteomes" id="UP000194137"/>
    </source>
</evidence>
<sequence>MAREATAGFRNASWTMTGLPADVMVTVHPLQTQDGAAVNGFLYAKQSADTVLCIMHPREFLATHYLVPDLVSAGYAVFTQTARSVGNDMRLEHEIALLDVAAGLNFLKDAGFKRIILIGNSGGASLYAFYNQQSLKDSASRFDKTPGGRPTGLGEATMPVADGVVFVSPHPGQGQILLKCIDPSVTDEHDALSVDPSLDFLNPANGFQEGPDGSKYTADFIQRFRQAQSERVTRLDAIARNMISERLSARKRAKESGSVSDRRKGAHTSVMTIWRTDADLRCWDRSIDPSDRKLGSVWGKDPFATNYGAVGFSRFCTPEAWLSTWSGHSSRANLFETAKAVEQPCLLIDYTGDNTVFPADCAAIFETIASSDKVRQRFRGDHHGRALEKGEEPGRTAAAKTIVEWVREKFG</sequence>
<protein>
    <submittedName>
        <fullName evidence="1">Alpha/beta hydrolase</fullName>
    </submittedName>
</protein>
<dbReference type="SUPFAM" id="SSF53474">
    <property type="entry name" value="alpha/beta-Hydrolases"/>
    <property type="match status" value="1"/>
</dbReference>
<dbReference type="InterPro" id="IPR029058">
    <property type="entry name" value="AB_hydrolase_fold"/>
</dbReference>
<dbReference type="GO" id="GO:0016787">
    <property type="term" value="F:hydrolase activity"/>
    <property type="evidence" value="ECO:0007669"/>
    <property type="project" value="UniProtKB-KW"/>
</dbReference>
<proteinExistence type="predicted"/>
<gene>
    <name evidence="1" type="ORF">CAK95_01050</name>
</gene>
<dbReference type="KEGG" id="psin:CAK95_01050"/>
<dbReference type="Gene3D" id="3.40.50.1820">
    <property type="entry name" value="alpha/beta hydrolase"/>
    <property type="match status" value="1"/>
</dbReference>
<dbReference type="OrthoDB" id="2062670at2"/>
<keyword evidence="2" id="KW-1185">Reference proteome</keyword>
<dbReference type="AlphaFoldDB" id="A0A1W6ZKH7"/>
<evidence type="ECO:0000313" key="1">
    <source>
        <dbReference type="EMBL" id="ARP97822.1"/>
    </source>
</evidence>
<dbReference type="STRING" id="1235591.CAK95_01050"/>
<accession>A0A1W6ZKH7</accession>
<keyword evidence="1" id="KW-0378">Hydrolase</keyword>
<dbReference type="EMBL" id="CP021112">
    <property type="protein sequence ID" value="ARP97822.1"/>
    <property type="molecule type" value="Genomic_DNA"/>
</dbReference>
<name>A0A1W6ZKH7_9HYPH</name>